<feature type="non-terminal residue" evidence="1">
    <location>
        <position position="72"/>
    </location>
</feature>
<sequence length="72" mass="8294">RRTALEGLAVEMTPIEADFTWHKKKTELEMEIQEAFLRFMASILKGYRTYLKPITQAPSEKATAADSLYDLQ</sequence>
<evidence type="ECO:0008006" key="3">
    <source>
        <dbReference type="Google" id="ProtNLM"/>
    </source>
</evidence>
<comment type="caution">
    <text evidence="1">The sequence shown here is derived from an EMBL/GenBank/DDBJ whole genome shotgun (WGS) entry which is preliminary data.</text>
</comment>
<keyword evidence="2" id="KW-1185">Reference proteome</keyword>
<feature type="non-terminal residue" evidence="1">
    <location>
        <position position="1"/>
    </location>
</feature>
<name>A0ABD0QQ09_CIRMR</name>
<reference evidence="1 2" key="1">
    <citation type="submission" date="2024-05" db="EMBL/GenBank/DDBJ databases">
        <title>Genome sequencing and assembly of Indian major carp, Cirrhinus mrigala (Hamilton, 1822).</title>
        <authorList>
            <person name="Mohindra V."/>
            <person name="Chowdhury L.M."/>
            <person name="Lal K."/>
            <person name="Jena J.K."/>
        </authorList>
    </citation>
    <scope>NUCLEOTIDE SEQUENCE [LARGE SCALE GENOMIC DNA]</scope>
    <source>
        <strain evidence="1">CM1030</strain>
        <tissue evidence="1">Blood</tissue>
    </source>
</reference>
<dbReference type="AlphaFoldDB" id="A0ABD0QQ09"/>
<proteinExistence type="predicted"/>
<evidence type="ECO:0000313" key="2">
    <source>
        <dbReference type="Proteomes" id="UP001529510"/>
    </source>
</evidence>
<dbReference type="PANTHER" id="PTHR12296">
    <property type="entry name" value="DENN DOMAIN-CONTAINING PROTEIN 4"/>
    <property type="match status" value="1"/>
</dbReference>
<dbReference type="PANTHER" id="PTHR12296:SF17">
    <property type="entry name" value="DENN DOMAIN-CONTAINING PROTEIN 4C"/>
    <property type="match status" value="1"/>
</dbReference>
<evidence type="ECO:0000313" key="1">
    <source>
        <dbReference type="EMBL" id="KAL0188128.1"/>
    </source>
</evidence>
<dbReference type="InterPro" id="IPR051696">
    <property type="entry name" value="DENN_Domain_GEFs"/>
</dbReference>
<accession>A0ABD0QQ09</accession>
<gene>
    <name evidence="1" type="ORF">M9458_015227</name>
</gene>
<organism evidence="1 2">
    <name type="scientific">Cirrhinus mrigala</name>
    <name type="common">Mrigala</name>
    <dbReference type="NCBI Taxonomy" id="683832"/>
    <lineage>
        <taxon>Eukaryota</taxon>
        <taxon>Metazoa</taxon>
        <taxon>Chordata</taxon>
        <taxon>Craniata</taxon>
        <taxon>Vertebrata</taxon>
        <taxon>Euteleostomi</taxon>
        <taxon>Actinopterygii</taxon>
        <taxon>Neopterygii</taxon>
        <taxon>Teleostei</taxon>
        <taxon>Ostariophysi</taxon>
        <taxon>Cypriniformes</taxon>
        <taxon>Cyprinidae</taxon>
        <taxon>Labeoninae</taxon>
        <taxon>Labeonini</taxon>
        <taxon>Cirrhinus</taxon>
    </lineage>
</organism>
<dbReference type="EMBL" id="JAMKFB020000007">
    <property type="protein sequence ID" value="KAL0188128.1"/>
    <property type="molecule type" value="Genomic_DNA"/>
</dbReference>
<dbReference type="GO" id="GO:0005085">
    <property type="term" value="F:guanyl-nucleotide exchange factor activity"/>
    <property type="evidence" value="ECO:0007669"/>
    <property type="project" value="UniProtKB-ARBA"/>
</dbReference>
<protein>
    <recommendedName>
        <fullName evidence="3">UDENN domain-containing protein</fullName>
    </recommendedName>
</protein>
<dbReference type="Proteomes" id="UP001529510">
    <property type="component" value="Unassembled WGS sequence"/>
</dbReference>